<dbReference type="InterPro" id="IPR010999">
    <property type="entry name" value="Retrovr_matrix"/>
</dbReference>
<dbReference type="EMBL" id="JASSZA010000001">
    <property type="protein sequence ID" value="KAK2119345.1"/>
    <property type="molecule type" value="Genomic_DNA"/>
</dbReference>
<protein>
    <recommendedName>
        <fullName evidence="2">Beta-retroviral matrix protein domain-containing protein</fullName>
    </recommendedName>
</protein>
<dbReference type="SUPFAM" id="SSF47836">
    <property type="entry name" value="Retroviral matrix proteins"/>
    <property type="match status" value="1"/>
</dbReference>
<organism evidence="3 4">
    <name type="scientific">Saguinus oedipus</name>
    <name type="common">Cotton-top tamarin</name>
    <name type="synonym">Oedipomidas oedipus</name>
    <dbReference type="NCBI Taxonomy" id="9490"/>
    <lineage>
        <taxon>Eukaryota</taxon>
        <taxon>Metazoa</taxon>
        <taxon>Chordata</taxon>
        <taxon>Craniata</taxon>
        <taxon>Vertebrata</taxon>
        <taxon>Euteleostomi</taxon>
        <taxon>Mammalia</taxon>
        <taxon>Eutheria</taxon>
        <taxon>Euarchontoglires</taxon>
        <taxon>Primates</taxon>
        <taxon>Haplorrhini</taxon>
        <taxon>Platyrrhini</taxon>
        <taxon>Cebidae</taxon>
        <taxon>Callitrichinae</taxon>
        <taxon>Saguinus</taxon>
    </lineage>
</organism>
<proteinExistence type="predicted"/>
<dbReference type="InterPro" id="IPR038124">
    <property type="entry name" value="B_retro_matrix_sf"/>
</dbReference>
<feature type="region of interest" description="Disordered" evidence="1">
    <location>
        <begin position="78"/>
        <end position="110"/>
    </location>
</feature>
<evidence type="ECO:0000256" key="1">
    <source>
        <dbReference type="SAM" id="MobiDB-lite"/>
    </source>
</evidence>
<accession>A0ABQ9WCG9</accession>
<evidence type="ECO:0000259" key="2">
    <source>
        <dbReference type="Pfam" id="PF02337"/>
    </source>
</evidence>
<evidence type="ECO:0000313" key="3">
    <source>
        <dbReference type="EMBL" id="KAK2119345.1"/>
    </source>
</evidence>
<feature type="non-terminal residue" evidence="3">
    <location>
        <position position="144"/>
    </location>
</feature>
<gene>
    <name evidence="3" type="ORF">P7K49_000731</name>
</gene>
<reference evidence="3 4" key="1">
    <citation type="submission" date="2023-05" db="EMBL/GenBank/DDBJ databases">
        <title>B98-5 Cell Line De Novo Hybrid Assembly: An Optical Mapping Approach.</title>
        <authorList>
            <person name="Kananen K."/>
            <person name="Auerbach J.A."/>
            <person name="Kautto E."/>
            <person name="Blachly J.S."/>
        </authorList>
    </citation>
    <scope>NUCLEOTIDE SEQUENCE [LARGE SCALE GENOMIC DNA]</scope>
    <source>
        <strain evidence="3">B95-8</strain>
        <tissue evidence="3">Cell line</tissue>
    </source>
</reference>
<dbReference type="Gene3D" id="1.10.150.490">
    <property type="entry name" value="Retroviral GAG p10 protein"/>
    <property type="match status" value="1"/>
</dbReference>
<comment type="caution">
    <text evidence="3">The sequence shown here is derived from an EMBL/GenBank/DDBJ whole genome shotgun (WGS) entry which is preliminary data.</text>
</comment>
<keyword evidence="4" id="KW-1185">Reference proteome</keyword>
<sequence length="144" mass="15975">MIKSHGHDIKLKTVEEFVHIIREICLWVPEGGILEETAWNAIGEKIEQYAFHNKALPQTEVLLSVWSKLKDSVCSSQAEPARPCSRNAISSPAAAFSPPASELDPLGQMERGQMERCINHSSSRHPPMDTCQLVTEADLKEPDG</sequence>
<dbReference type="Proteomes" id="UP001266305">
    <property type="component" value="Unassembled WGS sequence"/>
</dbReference>
<dbReference type="Pfam" id="PF02337">
    <property type="entry name" value="Gag_p10"/>
    <property type="match status" value="1"/>
</dbReference>
<name>A0ABQ9WCG9_SAGOE</name>
<evidence type="ECO:0000313" key="4">
    <source>
        <dbReference type="Proteomes" id="UP001266305"/>
    </source>
</evidence>
<dbReference type="InterPro" id="IPR003322">
    <property type="entry name" value="B_retro_matrix"/>
</dbReference>
<feature type="domain" description="Beta-retroviral matrix protein" evidence="2">
    <location>
        <begin position="1"/>
        <end position="72"/>
    </location>
</feature>
<feature type="compositionally biased region" description="Low complexity" evidence="1">
    <location>
        <begin position="90"/>
        <end position="101"/>
    </location>
</feature>